<dbReference type="InterPro" id="IPR051010">
    <property type="entry name" value="BCAA_transport"/>
</dbReference>
<organism evidence="5 6">
    <name type="scientific">Parafrankia irregularis</name>
    <dbReference type="NCBI Taxonomy" id="795642"/>
    <lineage>
        <taxon>Bacteria</taxon>
        <taxon>Bacillati</taxon>
        <taxon>Actinomycetota</taxon>
        <taxon>Actinomycetes</taxon>
        <taxon>Frankiales</taxon>
        <taxon>Frankiaceae</taxon>
        <taxon>Parafrankia</taxon>
    </lineage>
</organism>
<accession>A0A0S4QLE4</accession>
<reference evidence="6" key="1">
    <citation type="submission" date="2015-11" db="EMBL/GenBank/DDBJ databases">
        <authorList>
            <person name="Varghese N."/>
        </authorList>
    </citation>
    <scope>NUCLEOTIDE SEQUENCE [LARGE SCALE GENOMIC DNA]</scope>
    <source>
        <strain evidence="6">DSM 45899</strain>
    </source>
</reference>
<sequence>MQKLAIRSGPGGGAGQRRSPRRSAGVRLAALGALGALSASLLLGACGGDEDSDSPAPADTAAAAQALGPVAQAKGEPVRIGVISDGQSPAADLSYEFKVADATVQYLNEHRSGIAGRPIEVLQCEAQADPAKATDCANQMIEKDVVAVVVGSSGAGEQIWEPLHAAKVPVMFYTANGAGSLGDPDSTFILSDQFFPLVTLPVQVAKDAGAKKVTVVAIDLPVTTGLYQVTRPAFEKQGIALDVVQIPAGTADMTPQMQRIVDGEPGIVQVVGSDAFCISAFNGLRAVGYDGPLAAIAHCITDATREAVPGDFLKGMTITATAPIGSDDPAIAVFEAVVDTYGKDKGIDVTEAGAAAMFITLSAFRTGLEGLTGDITPAAVTAALKGMPEKDLPGATGLRFRCNGKAYPDSPAECARGGLLTTLDDKGKPTTYKAVGVTPIED</sequence>
<name>A0A0S4QLE4_9ACTN</name>
<evidence type="ECO:0000256" key="3">
    <source>
        <dbReference type="SAM" id="MobiDB-lite"/>
    </source>
</evidence>
<dbReference type="InterPro" id="IPR028082">
    <property type="entry name" value="Peripla_BP_I"/>
</dbReference>
<comment type="similarity">
    <text evidence="1">Belongs to the leucine-binding protein family.</text>
</comment>
<dbReference type="AlphaFoldDB" id="A0A0S4QLE4"/>
<dbReference type="Gene3D" id="3.40.50.2300">
    <property type="match status" value="2"/>
</dbReference>
<proteinExistence type="inferred from homology"/>
<dbReference type="Pfam" id="PF13458">
    <property type="entry name" value="Peripla_BP_6"/>
    <property type="match status" value="1"/>
</dbReference>
<protein>
    <submittedName>
        <fullName evidence="5">Branched-chain amino acid transport system substrate-binding protein</fullName>
    </submittedName>
</protein>
<dbReference type="PANTHER" id="PTHR30483">
    <property type="entry name" value="LEUCINE-SPECIFIC-BINDING PROTEIN"/>
    <property type="match status" value="1"/>
</dbReference>
<evidence type="ECO:0000256" key="2">
    <source>
        <dbReference type="ARBA" id="ARBA00022729"/>
    </source>
</evidence>
<dbReference type="Proteomes" id="UP000198802">
    <property type="component" value="Unassembled WGS sequence"/>
</dbReference>
<dbReference type="PANTHER" id="PTHR30483:SF6">
    <property type="entry name" value="PERIPLASMIC BINDING PROTEIN OF ABC TRANSPORTER FOR NATURAL AMINO ACIDS"/>
    <property type="match status" value="1"/>
</dbReference>
<feature type="domain" description="Leucine-binding protein" evidence="4">
    <location>
        <begin position="77"/>
        <end position="406"/>
    </location>
</feature>
<dbReference type="EMBL" id="FAOZ01000006">
    <property type="protein sequence ID" value="CUU56116.1"/>
    <property type="molecule type" value="Genomic_DNA"/>
</dbReference>
<keyword evidence="2" id="KW-0732">Signal</keyword>
<evidence type="ECO:0000313" key="5">
    <source>
        <dbReference type="EMBL" id="CUU56116.1"/>
    </source>
</evidence>
<evidence type="ECO:0000313" key="6">
    <source>
        <dbReference type="Proteomes" id="UP000198802"/>
    </source>
</evidence>
<keyword evidence="6" id="KW-1185">Reference proteome</keyword>
<dbReference type="InterPro" id="IPR028081">
    <property type="entry name" value="Leu-bd"/>
</dbReference>
<gene>
    <name evidence="5" type="ORF">Ga0074812_106371</name>
</gene>
<feature type="region of interest" description="Disordered" evidence="3">
    <location>
        <begin position="1"/>
        <end position="22"/>
    </location>
</feature>
<evidence type="ECO:0000256" key="1">
    <source>
        <dbReference type="ARBA" id="ARBA00010062"/>
    </source>
</evidence>
<dbReference type="SUPFAM" id="SSF53822">
    <property type="entry name" value="Periplasmic binding protein-like I"/>
    <property type="match status" value="1"/>
</dbReference>
<evidence type="ECO:0000259" key="4">
    <source>
        <dbReference type="Pfam" id="PF13458"/>
    </source>
</evidence>